<reference evidence="1 2" key="1">
    <citation type="submission" date="2016-03" db="EMBL/GenBank/DDBJ databases">
        <authorList>
            <person name="Ploux O."/>
        </authorList>
    </citation>
    <scope>NUCLEOTIDE SEQUENCE [LARGE SCALE GENOMIC DNA]</scope>
    <source>
        <strain evidence="1 2">BER2</strain>
    </source>
</reference>
<dbReference type="PANTHER" id="PTHR37953">
    <property type="entry name" value="UPF0127 PROTEIN MJ1496"/>
    <property type="match status" value="1"/>
</dbReference>
<dbReference type="PANTHER" id="PTHR37953:SF1">
    <property type="entry name" value="UPF0127 PROTEIN MJ1496"/>
    <property type="match status" value="1"/>
</dbReference>
<proteinExistence type="predicted"/>
<evidence type="ECO:0000313" key="2">
    <source>
        <dbReference type="Proteomes" id="UP000075391"/>
    </source>
</evidence>
<organism evidence="1 2">
    <name type="scientific">Bdellovibrio bacteriovorus</name>
    <dbReference type="NCBI Taxonomy" id="959"/>
    <lineage>
        <taxon>Bacteria</taxon>
        <taxon>Pseudomonadati</taxon>
        <taxon>Bdellovibrionota</taxon>
        <taxon>Bdellovibrionia</taxon>
        <taxon>Bdellovibrionales</taxon>
        <taxon>Pseudobdellovibrionaceae</taxon>
        <taxon>Bdellovibrio</taxon>
    </lineage>
</organism>
<accession>A0A150WD29</accession>
<dbReference type="InterPro" id="IPR038695">
    <property type="entry name" value="Saro_0823-like_sf"/>
</dbReference>
<dbReference type="Pfam" id="PF02643">
    <property type="entry name" value="DUF192"/>
    <property type="match status" value="1"/>
</dbReference>
<evidence type="ECO:0000313" key="1">
    <source>
        <dbReference type="EMBL" id="KYG60772.1"/>
    </source>
</evidence>
<protein>
    <recommendedName>
        <fullName evidence="3">DUF192 domain-containing protein</fullName>
    </recommendedName>
</protein>
<dbReference type="OrthoDB" id="5294123at2"/>
<dbReference type="AlphaFoldDB" id="A0A150WD29"/>
<dbReference type="Proteomes" id="UP000075391">
    <property type="component" value="Unassembled WGS sequence"/>
</dbReference>
<dbReference type="Gene3D" id="2.60.120.1140">
    <property type="entry name" value="Protein of unknown function DUF192"/>
    <property type="match status" value="1"/>
</dbReference>
<sequence>MALLLKCLKIKTLLFLLTIYIPVSLFAATPFKTRNIKVGTKTLVVEVAETADQHERGLMFREKLGENEGMLFIFKNVETRFFWMKNTLIDLSIGYFDGSGTLVDVQEMKSGKGIPDAQLPSYPSAKPAKYALEMQKGWFEKNKIKIGAKLQLLKP</sequence>
<dbReference type="RefSeq" id="WP_063245022.1">
    <property type="nucleotide sequence ID" value="NZ_LUKF01000019.1"/>
</dbReference>
<dbReference type="EMBL" id="LUKF01000019">
    <property type="protein sequence ID" value="KYG60772.1"/>
    <property type="molecule type" value="Genomic_DNA"/>
</dbReference>
<dbReference type="InterPro" id="IPR003795">
    <property type="entry name" value="DUF192"/>
</dbReference>
<gene>
    <name evidence="1" type="ORF">AZI85_12350</name>
</gene>
<name>A0A150WD29_BDEBC</name>
<evidence type="ECO:0008006" key="3">
    <source>
        <dbReference type="Google" id="ProtNLM"/>
    </source>
</evidence>
<comment type="caution">
    <text evidence="1">The sequence shown here is derived from an EMBL/GenBank/DDBJ whole genome shotgun (WGS) entry which is preliminary data.</text>
</comment>